<name>A0A1I3XJ51_9PROT</name>
<evidence type="ECO:0000313" key="2">
    <source>
        <dbReference type="EMBL" id="SFK19555.1"/>
    </source>
</evidence>
<keyword evidence="1" id="KW-1133">Transmembrane helix</keyword>
<dbReference type="Proteomes" id="UP000199473">
    <property type="component" value="Unassembled WGS sequence"/>
</dbReference>
<keyword evidence="1" id="KW-0812">Transmembrane</keyword>
<feature type="transmembrane region" description="Helical" evidence="1">
    <location>
        <begin position="7"/>
        <end position="26"/>
    </location>
</feature>
<proteinExistence type="predicted"/>
<accession>A0A1I3XJ51</accession>
<feature type="transmembrane region" description="Helical" evidence="1">
    <location>
        <begin position="46"/>
        <end position="69"/>
    </location>
</feature>
<keyword evidence="3" id="KW-1185">Reference proteome</keyword>
<reference evidence="2 3" key="1">
    <citation type="submission" date="2016-10" db="EMBL/GenBank/DDBJ databases">
        <authorList>
            <person name="de Groot N.N."/>
        </authorList>
    </citation>
    <scope>NUCLEOTIDE SEQUENCE [LARGE SCALE GENOMIC DNA]</scope>
    <source>
        <strain evidence="2 3">DSM 19981</strain>
    </source>
</reference>
<evidence type="ECO:0000256" key="1">
    <source>
        <dbReference type="SAM" id="Phobius"/>
    </source>
</evidence>
<gene>
    <name evidence="2" type="ORF">SAMN02745775_101370</name>
</gene>
<protein>
    <submittedName>
        <fullName evidence="2">Uncharacterized protein</fullName>
    </submittedName>
</protein>
<keyword evidence="1" id="KW-0472">Membrane</keyword>
<dbReference type="EMBL" id="FOSQ01000001">
    <property type="protein sequence ID" value="SFK19555.1"/>
    <property type="molecule type" value="Genomic_DNA"/>
</dbReference>
<dbReference type="RefSeq" id="WP_092954664.1">
    <property type="nucleotide sequence ID" value="NZ_FOSQ01000001.1"/>
</dbReference>
<evidence type="ECO:0000313" key="3">
    <source>
        <dbReference type="Proteomes" id="UP000199473"/>
    </source>
</evidence>
<dbReference type="AlphaFoldDB" id="A0A1I3XJ51"/>
<organism evidence="2 3">
    <name type="scientific">Falsiroseomonas stagni DSM 19981</name>
    <dbReference type="NCBI Taxonomy" id="1123062"/>
    <lineage>
        <taxon>Bacteria</taxon>
        <taxon>Pseudomonadati</taxon>
        <taxon>Pseudomonadota</taxon>
        <taxon>Alphaproteobacteria</taxon>
        <taxon>Acetobacterales</taxon>
        <taxon>Roseomonadaceae</taxon>
        <taxon>Falsiroseomonas</taxon>
    </lineage>
</organism>
<sequence>MITAVRILCFLGFTFVGLLMLDASFWRALFGTLALVALRVTPVQHSVIYGIGAVIFGLGILQWSSGIVIPR</sequence>